<dbReference type="GO" id="GO:0004497">
    <property type="term" value="F:monooxygenase activity"/>
    <property type="evidence" value="ECO:0007669"/>
    <property type="project" value="UniProtKB-KW"/>
</dbReference>
<dbReference type="InterPro" id="IPR002397">
    <property type="entry name" value="Cyt_P450_B"/>
</dbReference>
<dbReference type="EMBL" id="CAACYJ010000035">
    <property type="protein sequence ID" value="VFB19994.1"/>
    <property type="molecule type" value="Genomic_DNA"/>
</dbReference>
<evidence type="ECO:0000256" key="4">
    <source>
        <dbReference type="ARBA" id="ARBA00022723"/>
    </source>
</evidence>
<sequence length="434" mass="49612">MQPEPRNTMAEPLIPDAIATAAIASHSYTDDKIVYPAFAWLRDNMPMGKACLPGYDPFWVVSRHADVMAISRDAKNFINGDHNLILQTQESDAFIRKSNKGKVRSMNSLAYMDHPEHAKYRGITSNWFMAGRVAKLEARMRQIAEESVADLLNRDSECDFVKDFILYYPLRVIMDILGVPPADEPRMLKLTQQLFGGDDPDERRHEIPLGPDAAARAWRATLEDFYDYFRELSRERRSQPRDDLISLIANKRFDDEYIDEDRELDYYIAIATAGHDTTSAASAGGMLGLLRFPEQFQILKNDLSIMPKFIDESIRWSTPIKHFMRSAAFDVEVGGQMIRQNDRLLLSYPSANRDPRVFERPDDFSIMRTPNNHLAFGNGPHMCIGQHLAKLDMRILFDALLPRLRSVELAGEPRLLQSNFISGLKSLPIRFKAQ</sequence>
<dbReference type="PRINTS" id="PR00359">
    <property type="entry name" value="BP450"/>
</dbReference>
<dbReference type="EC" id="1.14.-.-" evidence="9"/>
<comment type="similarity">
    <text evidence="2 8">Belongs to the cytochrome P450 family.</text>
</comment>
<keyword evidence="5 8" id="KW-0560">Oxidoreductase</keyword>
<keyword evidence="7 8" id="KW-0503">Monooxygenase</keyword>
<dbReference type="InterPro" id="IPR017972">
    <property type="entry name" value="Cyt_P450_CS"/>
</dbReference>
<keyword evidence="3 8" id="KW-0349">Heme</keyword>
<dbReference type="RefSeq" id="WP_240043194.1">
    <property type="nucleotide sequence ID" value="NZ_CAACYJ010000035.1"/>
</dbReference>
<dbReference type="Proteomes" id="UP000330809">
    <property type="component" value="Unassembled WGS sequence"/>
</dbReference>
<evidence type="ECO:0000256" key="5">
    <source>
        <dbReference type="ARBA" id="ARBA00023002"/>
    </source>
</evidence>
<evidence type="ECO:0000313" key="9">
    <source>
        <dbReference type="EMBL" id="VFB19994.1"/>
    </source>
</evidence>
<name>A0A449IKN1_PSEFR</name>
<dbReference type="PANTHER" id="PTHR46696:SF1">
    <property type="entry name" value="CYTOCHROME P450 YJIB-RELATED"/>
    <property type="match status" value="1"/>
</dbReference>
<evidence type="ECO:0000256" key="3">
    <source>
        <dbReference type="ARBA" id="ARBA00022617"/>
    </source>
</evidence>
<dbReference type="GO" id="GO:0020037">
    <property type="term" value="F:heme binding"/>
    <property type="evidence" value="ECO:0007669"/>
    <property type="project" value="InterPro"/>
</dbReference>
<dbReference type="AlphaFoldDB" id="A0A449IKN1"/>
<organism evidence="9 10">
    <name type="scientific">Pseudomonas fragi</name>
    <dbReference type="NCBI Taxonomy" id="296"/>
    <lineage>
        <taxon>Bacteria</taxon>
        <taxon>Pseudomonadati</taxon>
        <taxon>Pseudomonadota</taxon>
        <taxon>Gammaproteobacteria</taxon>
        <taxon>Pseudomonadales</taxon>
        <taxon>Pseudomonadaceae</taxon>
        <taxon>Pseudomonas</taxon>
    </lineage>
</organism>
<dbReference type="InterPro" id="IPR001128">
    <property type="entry name" value="Cyt_P450"/>
</dbReference>
<dbReference type="Gene3D" id="1.10.630.10">
    <property type="entry name" value="Cytochrome P450"/>
    <property type="match status" value="1"/>
</dbReference>
<proteinExistence type="inferred from homology"/>
<evidence type="ECO:0000256" key="2">
    <source>
        <dbReference type="ARBA" id="ARBA00010617"/>
    </source>
</evidence>
<dbReference type="Pfam" id="PF00067">
    <property type="entry name" value="p450"/>
    <property type="match status" value="1"/>
</dbReference>
<dbReference type="FunFam" id="1.10.630.10:FF:000018">
    <property type="entry name" value="Cytochrome P450 monooxygenase"/>
    <property type="match status" value="1"/>
</dbReference>
<evidence type="ECO:0000256" key="8">
    <source>
        <dbReference type="RuleBase" id="RU000461"/>
    </source>
</evidence>
<dbReference type="PRINTS" id="PR00385">
    <property type="entry name" value="P450"/>
</dbReference>
<keyword evidence="4 8" id="KW-0479">Metal-binding</keyword>
<dbReference type="GO" id="GO:0016705">
    <property type="term" value="F:oxidoreductase activity, acting on paired donors, with incorporation or reduction of molecular oxygen"/>
    <property type="evidence" value="ECO:0007669"/>
    <property type="project" value="InterPro"/>
</dbReference>
<accession>A0A449IKN1</accession>
<dbReference type="InterPro" id="IPR036396">
    <property type="entry name" value="Cyt_P450_sf"/>
</dbReference>
<dbReference type="PANTHER" id="PTHR46696">
    <property type="entry name" value="P450, PUTATIVE (EUROFUNG)-RELATED"/>
    <property type="match status" value="1"/>
</dbReference>
<evidence type="ECO:0000256" key="1">
    <source>
        <dbReference type="ARBA" id="ARBA00001971"/>
    </source>
</evidence>
<protein>
    <submittedName>
        <fullName evidence="9">Cytochrome P450</fullName>
        <ecNumber evidence="9">1.14.-.-</ecNumber>
    </submittedName>
</protein>
<dbReference type="CDD" id="cd11033">
    <property type="entry name" value="CYP142-like"/>
    <property type="match status" value="1"/>
</dbReference>
<reference evidence="9 10" key="1">
    <citation type="submission" date="2019-02" db="EMBL/GenBank/DDBJ databases">
        <authorList>
            <consortium name="Pathogen Informatics"/>
        </authorList>
    </citation>
    <scope>NUCLEOTIDE SEQUENCE [LARGE SCALE GENOMIC DNA]</scope>
    <source>
        <strain evidence="9 10">3012STDY7103891</strain>
    </source>
</reference>
<dbReference type="SUPFAM" id="SSF48264">
    <property type="entry name" value="Cytochrome P450"/>
    <property type="match status" value="1"/>
</dbReference>
<comment type="cofactor">
    <cofactor evidence="1">
        <name>heme</name>
        <dbReference type="ChEBI" id="CHEBI:30413"/>
    </cofactor>
</comment>
<evidence type="ECO:0000256" key="7">
    <source>
        <dbReference type="ARBA" id="ARBA00023033"/>
    </source>
</evidence>
<evidence type="ECO:0000256" key="6">
    <source>
        <dbReference type="ARBA" id="ARBA00023004"/>
    </source>
</evidence>
<evidence type="ECO:0000313" key="10">
    <source>
        <dbReference type="Proteomes" id="UP000330809"/>
    </source>
</evidence>
<dbReference type="GO" id="GO:0005506">
    <property type="term" value="F:iron ion binding"/>
    <property type="evidence" value="ECO:0007669"/>
    <property type="project" value="InterPro"/>
</dbReference>
<gene>
    <name evidence="9" type="ORF">NCTC10754_02605</name>
</gene>
<keyword evidence="6 8" id="KW-0408">Iron</keyword>
<dbReference type="PROSITE" id="PS00086">
    <property type="entry name" value="CYTOCHROME_P450"/>
    <property type="match status" value="1"/>
</dbReference>